<feature type="region of interest" description="Disordered" evidence="2">
    <location>
        <begin position="20"/>
        <end position="45"/>
    </location>
</feature>
<dbReference type="AlphaFoldDB" id="F4RIA2"/>
<organism evidence="4">
    <name type="scientific">Melampsora larici-populina (strain 98AG31 / pathotype 3-4-7)</name>
    <name type="common">Poplar leaf rust fungus</name>
    <dbReference type="NCBI Taxonomy" id="747676"/>
    <lineage>
        <taxon>Eukaryota</taxon>
        <taxon>Fungi</taxon>
        <taxon>Dikarya</taxon>
        <taxon>Basidiomycota</taxon>
        <taxon>Pucciniomycotina</taxon>
        <taxon>Pucciniomycetes</taxon>
        <taxon>Pucciniales</taxon>
        <taxon>Melampsoraceae</taxon>
        <taxon>Melampsora</taxon>
    </lineage>
</organism>
<reference evidence="4" key="1">
    <citation type="journal article" date="2011" name="Proc. Natl. Acad. Sci. U.S.A.">
        <title>Obligate biotrophy features unraveled by the genomic analysis of rust fungi.</title>
        <authorList>
            <person name="Duplessis S."/>
            <person name="Cuomo C.A."/>
            <person name="Lin Y.-C."/>
            <person name="Aerts A."/>
            <person name="Tisserant E."/>
            <person name="Veneault-Fourrey C."/>
            <person name="Joly D.L."/>
            <person name="Hacquard S."/>
            <person name="Amselem J."/>
            <person name="Cantarel B.L."/>
            <person name="Chiu R."/>
            <person name="Coutinho P.M."/>
            <person name="Feau N."/>
            <person name="Field M."/>
            <person name="Frey P."/>
            <person name="Gelhaye E."/>
            <person name="Goldberg J."/>
            <person name="Grabherr M.G."/>
            <person name="Kodira C.D."/>
            <person name="Kohler A."/>
            <person name="Kuees U."/>
            <person name="Lindquist E.A."/>
            <person name="Lucas S.M."/>
            <person name="Mago R."/>
            <person name="Mauceli E."/>
            <person name="Morin E."/>
            <person name="Murat C."/>
            <person name="Pangilinan J.L."/>
            <person name="Park R."/>
            <person name="Pearson M."/>
            <person name="Quesneville H."/>
            <person name="Rouhier N."/>
            <person name="Sakthikumar S."/>
            <person name="Salamov A.A."/>
            <person name="Schmutz J."/>
            <person name="Selles B."/>
            <person name="Shapiro H."/>
            <person name="Tanguay P."/>
            <person name="Tuskan G.A."/>
            <person name="Henrissat B."/>
            <person name="Van de Peer Y."/>
            <person name="Rouze P."/>
            <person name="Ellis J.G."/>
            <person name="Dodds P.N."/>
            <person name="Schein J.E."/>
            <person name="Zhong S."/>
            <person name="Hamelin R.C."/>
            <person name="Grigoriev I.V."/>
            <person name="Szabo L.J."/>
            <person name="Martin F."/>
        </authorList>
    </citation>
    <scope>NUCLEOTIDE SEQUENCE [LARGE SCALE GENOMIC DNA]</scope>
    <source>
        <strain evidence="4">98AG31 / pathotype 3-4-7</strain>
    </source>
</reference>
<gene>
    <name evidence="3" type="ORF">MELLADRAFT_85302</name>
</gene>
<dbReference type="VEuPathDB" id="FungiDB:MELLADRAFT_85302"/>
<dbReference type="HOGENOM" id="CLU_071649_0_0_1"/>
<proteinExistence type="predicted"/>
<evidence type="ECO:0000313" key="4">
    <source>
        <dbReference type="Proteomes" id="UP000001072"/>
    </source>
</evidence>
<name>F4RIA2_MELLP</name>
<dbReference type="EMBL" id="GL883102">
    <property type="protein sequence ID" value="EGG08003.1"/>
    <property type="molecule type" value="Genomic_DNA"/>
</dbReference>
<evidence type="ECO:0000256" key="1">
    <source>
        <dbReference type="SAM" id="Coils"/>
    </source>
</evidence>
<dbReference type="Proteomes" id="UP000001072">
    <property type="component" value="Unassembled WGS sequence"/>
</dbReference>
<dbReference type="KEGG" id="mlr:MELLADRAFT_85302"/>
<dbReference type="GeneID" id="18933787"/>
<dbReference type="RefSeq" id="XP_007408768.1">
    <property type="nucleotide sequence ID" value="XM_007408706.1"/>
</dbReference>
<evidence type="ECO:0000313" key="3">
    <source>
        <dbReference type="EMBL" id="EGG08003.1"/>
    </source>
</evidence>
<feature type="coiled-coil region" evidence="1">
    <location>
        <begin position="123"/>
        <end position="157"/>
    </location>
</feature>
<feature type="compositionally biased region" description="Polar residues" evidence="2">
    <location>
        <begin position="179"/>
        <end position="200"/>
    </location>
</feature>
<feature type="region of interest" description="Disordered" evidence="2">
    <location>
        <begin position="176"/>
        <end position="206"/>
    </location>
</feature>
<dbReference type="InParanoid" id="F4RIA2"/>
<sequence length="266" mass="29694">MPFNLPANFATNPEAFLRKPRPSQLVDSPPAPAPPRYNWPIEGEDVNTPNRTLRTIYPSSSHTLVTSTEPEPTLTPDTHIVRNFFDRANLSTPLVPGSFIFTPMAQPPTGSLPRIGEIPNTEAMSRDEIIETLQEKVERLEHEKQEWKTKLEVAAADRARIDALELTISRLLTGKSPETARSTGSNNPFAAFRNQLTTPTPAGPREQRTVNTEIAQALTQSSPVLAQQDSPIRQAFIRPTDSVQRESRRVSFTQLVDPELERQASR</sequence>
<evidence type="ECO:0000256" key="2">
    <source>
        <dbReference type="SAM" id="MobiDB-lite"/>
    </source>
</evidence>
<keyword evidence="1" id="KW-0175">Coiled coil</keyword>
<protein>
    <submittedName>
        <fullName evidence="3">Uncharacterized protein</fullName>
    </submittedName>
</protein>
<keyword evidence="4" id="KW-1185">Reference proteome</keyword>
<accession>F4RIA2</accession>